<feature type="chain" id="PRO_5012826410" description="Cell surface protein" evidence="1">
    <location>
        <begin position="23"/>
        <end position="348"/>
    </location>
</feature>
<dbReference type="InterPro" id="IPR031815">
    <property type="entry name" value="DUF5074"/>
</dbReference>
<dbReference type="EMBL" id="MVAG01000114">
    <property type="protein sequence ID" value="OVE57467.1"/>
    <property type="molecule type" value="Genomic_DNA"/>
</dbReference>
<dbReference type="SUPFAM" id="SSF63825">
    <property type="entry name" value="YWTD domain"/>
    <property type="match status" value="1"/>
</dbReference>
<sequence>MKFNRLFQLLLALILVINVSCSDDEYVMPSRGDYENGYFIANEGNFGTPTASVSFISKDLSVLENDIYKKNNNENLGDVLQTITFSDDRAFLLLNNSNKVQVVNRYNFKKTGEITAQLDNPRYMTISNGNLYVSNDKYNGGKYVNVYKLSDLSFVKKIPFASTSTAERVVEAGGTVFVQNATYSYGSTLTRINTSTNEIINTVAVPNGEIEKTISYNNNVYVIASGASNSYIYEISPAGTITKTTTLTGIANARNLEIDGGKYYFTSANKIYTMDMNSTTAPSAPLINNFVDGGQYFTLYGFSVKDGKIFAADVKGFTAPSEVTVYNTSGTVLKKFVTGIGSNAAYVN</sequence>
<reference evidence="3" key="1">
    <citation type="submission" date="2017-02" db="EMBL/GenBank/DDBJ databases">
        <authorList>
            <person name="Tetz G."/>
            <person name="Tetz V."/>
        </authorList>
    </citation>
    <scope>NUCLEOTIDE SEQUENCE [LARGE SCALE GENOMIC DNA]</scope>
    <source>
        <strain evidence="3">VT16-26</strain>
    </source>
</reference>
<evidence type="ECO:0008006" key="4">
    <source>
        <dbReference type="Google" id="ProtNLM"/>
    </source>
</evidence>
<feature type="signal peptide" evidence="1">
    <location>
        <begin position="1"/>
        <end position="22"/>
    </location>
</feature>
<dbReference type="InterPro" id="IPR051200">
    <property type="entry name" value="Host-pathogen_enzymatic-act"/>
</dbReference>
<dbReference type="Gene3D" id="2.130.10.10">
    <property type="entry name" value="YVTN repeat-like/Quinoprotein amine dehydrogenase"/>
    <property type="match status" value="1"/>
</dbReference>
<comment type="caution">
    <text evidence="2">The sequence shown here is derived from an EMBL/GenBank/DDBJ whole genome shotgun (WGS) entry which is preliminary data.</text>
</comment>
<keyword evidence="1" id="KW-0732">Signal</keyword>
<gene>
    <name evidence="2" type="ORF">B0E34_09920</name>
</gene>
<accession>A0A202C119</accession>
<name>A0A202C119_9FLAO</name>
<dbReference type="PANTHER" id="PTHR47197">
    <property type="entry name" value="PROTEIN NIRF"/>
    <property type="match status" value="1"/>
</dbReference>
<evidence type="ECO:0000256" key="1">
    <source>
        <dbReference type="SAM" id="SignalP"/>
    </source>
</evidence>
<protein>
    <recommendedName>
        <fullName evidence="4">Cell surface protein</fullName>
    </recommendedName>
</protein>
<dbReference type="AlphaFoldDB" id="A0A202C119"/>
<keyword evidence="3" id="KW-1185">Reference proteome</keyword>
<dbReference type="RefSeq" id="WP_087709117.1">
    <property type="nucleotide sequence ID" value="NZ_MVAG01000114.1"/>
</dbReference>
<dbReference type="PANTHER" id="PTHR47197:SF3">
    <property type="entry name" value="DIHYDRO-HEME D1 DEHYDROGENASE"/>
    <property type="match status" value="1"/>
</dbReference>
<dbReference type="Pfam" id="PF16819">
    <property type="entry name" value="DUF5074"/>
    <property type="match status" value="1"/>
</dbReference>
<dbReference type="Proteomes" id="UP000196355">
    <property type="component" value="Unassembled WGS sequence"/>
</dbReference>
<proteinExistence type="predicted"/>
<evidence type="ECO:0000313" key="3">
    <source>
        <dbReference type="Proteomes" id="UP000196355"/>
    </source>
</evidence>
<evidence type="ECO:0000313" key="2">
    <source>
        <dbReference type="EMBL" id="OVE57467.1"/>
    </source>
</evidence>
<organism evidence="2 3">
    <name type="scientific">Chryseobacterium mucoviscidosis</name>
    <dbReference type="NCBI Taxonomy" id="1945581"/>
    <lineage>
        <taxon>Bacteria</taxon>
        <taxon>Pseudomonadati</taxon>
        <taxon>Bacteroidota</taxon>
        <taxon>Flavobacteriia</taxon>
        <taxon>Flavobacteriales</taxon>
        <taxon>Weeksellaceae</taxon>
        <taxon>Chryseobacterium group</taxon>
        <taxon>Chryseobacterium</taxon>
    </lineage>
</organism>
<dbReference type="InterPro" id="IPR015943">
    <property type="entry name" value="WD40/YVTN_repeat-like_dom_sf"/>
</dbReference>